<name>A0A5B7HMX4_PORTR</name>
<keyword evidence="2" id="KW-1185">Reference proteome</keyword>
<dbReference type="EMBL" id="VSRR010030193">
    <property type="protein sequence ID" value="MPC69904.1"/>
    <property type="molecule type" value="Genomic_DNA"/>
</dbReference>
<comment type="caution">
    <text evidence="1">The sequence shown here is derived from an EMBL/GenBank/DDBJ whole genome shotgun (WGS) entry which is preliminary data.</text>
</comment>
<gene>
    <name evidence="1" type="ORF">E2C01_064136</name>
</gene>
<evidence type="ECO:0000313" key="2">
    <source>
        <dbReference type="Proteomes" id="UP000324222"/>
    </source>
</evidence>
<proteinExistence type="predicted"/>
<reference evidence="1 2" key="1">
    <citation type="submission" date="2019-05" db="EMBL/GenBank/DDBJ databases">
        <title>Another draft genome of Portunus trituberculatus and its Hox gene families provides insights of decapod evolution.</title>
        <authorList>
            <person name="Jeong J.-H."/>
            <person name="Song I."/>
            <person name="Kim S."/>
            <person name="Choi T."/>
            <person name="Kim D."/>
            <person name="Ryu S."/>
            <person name="Kim W."/>
        </authorList>
    </citation>
    <scope>NUCLEOTIDE SEQUENCE [LARGE SCALE GENOMIC DNA]</scope>
    <source>
        <tissue evidence="1">Muscle</tissue>
    </source>
</reference>
<organism evidence="1 2">
    <name type="scientific">Portunus trituberculatus</name>
    <name type="common">Swimming crab</name>
    <name type="synonym">Neptunus trituberculatus</name>
    <dbReference type="NCBI Taxonomy" id="210409"/>
    <lineage>
        <taxon>Eukaryota</taxon>
        <taxon>Metazoa</taxon>
        <taxon>Ecdysozoa</taxon>
        <taxon>Arthropoda</taxon>
        <taxon>Crustacea</taxon>
        <taxon>Multicrustacea</taxon>
        <taxon>Malacostraca</taxon>
        <taxon>Eumalacostraca</taxon>
        <taxon>Eucarida</taxon>
        <taxon>Decapoda</taxon>
        <taxon>Pleocyemata</taxon>
        <taxon>Brachyura</taxon>
        <taxon>Eubrachyura</taxon>
        <taxon>Portunoidea</taxon>
        <taxon>Portunidae</taxon>
        <taxon>Portuninae</taxon>
        <taxon>Portunus</taxon>
    </lineage>
</organism>
<sequence>MDCASLLPLSWASFQERLWLERWNLKWGMGGRGGGGEVPGCLSGVLELGIRNGDCESLDADFEPDKENWRLSRCCLRGCKLEWARMDSNLSGGVLCAGRRGRDSRSGGREKQFVRLEARTTERVTWPECEGWHAGRLRSAGVVSSISR</sequence>
<protein>
    <submittedName>
        <fullName evidence="1">Uncharacterized protein</fullName>
    </submittedName>
</protein>
<accession>A0A5B7HMX4</accession>
<dbReference type="AlphaFoldDB" id="A0A5B7HMX4"/>
<dbReference type="Proteomes" id="UP000324222">
    <property type="component" value="Unassembled WGS sequence"/>
</dbReference>
<evidence type="ECO:0000313" key="1">
    <source>
        <dbReference type="EMBL" id="MPC69904.1"/>
    </source>
</evidence>